<feature type="transmembrane region" description="Helical" evidence="1">
    <location>
        <begin position="55"/>
        <end position="72"/>
    </location>
</feature>
<evidence type="ECO:0000313" key="3">
    <source>
        <dbReference type="Proteomes" id="UP000317650"/>
    </source>
</evidence>
<keyword evidence="3" id="KW-1185">Reference proteome</keyword>
<organism evidence="2 3">
    <name type="scientific">Musa balbisiana</name>
    <name type="common">Banana</name>
    <dbReference type="NCBI Taxonomy" id="52838"/>
    <lineage>
        <taxon>Eukaryota</taxon>
        <taxon>Viridiplantae</taxon>
        <taxon>Streptophyta</taxon>
        <taxon>Embryophyta</taxon>
        <taxon>Tracheophyta</taxon>
        <taxon>Spermatophyta</taxon>
        <taxon>Magnoliopsida</taxon>
        <taxon>Liliopsida</taxon>
        <taxon>Zingiberales</taxon>
        <taxon>Musaceae</taxon>
        <taxon>Musa</taxon>
    </lineage>
</organism>
<gene>
    <name evidence="2" type="ORF">C4D60_Mb10t05490</name>
</gene>
<name>A0A4S8IUX9_MUSBA</name>
<dbReference type="AlphaFoldDB" id="A0A4S8IUX9"/>
<accession>A0A4S8IUX9</accession>
<keyword evidence="1" id="KW-0472">Membrane</keyword>
<comment type="caution">
    <text evidence="2">The sequence shown here is derived from an EMBL/GenBank/DDBJ whole genome shotgun (WGS) entry which is preliminary data.</text>
</comment>
<reference evidence="2 3" key="1">
    <citation type="journal article" date="2019" name="Nat. Plants">
        <title>Genome sequencing of Musa balbisiana reveals subgenome evolution and function divergence in polyploid bananas.</title>
        <authorList>
            <person name="Yao X."/>
        </authorList>
    </citation>
    <scope>NUCLEOTIDE SEQUENCE [LARGE SCALE GENOMIC DNA]</scope>
    <source>
        <strain evidence="3">cv. DH-PKW</strain>
        <tissue evidence="2">Leaves</tissue>
    </source>
</reference>
<keyword evidence="1" id="KW-1133">Transmembrane helix</keyword>
<evidence type="ECO:0000256" key="1">
    <source>
        <dbReference type="SAM" id="Phobius"/>
    </source>
</evidence>
<dbReference type="EMBL" id="PYDT01000008">
    <property type="protein sequence ID" value="THU52583.1"/>
    <property type="molecule type" value="Genomic_DNA"/>
</dbReference>
<dbReference type="STRING" id="52838.A0A4S8IUX9"/>
<protein>
    <submittedName>
        <fullName evidence="2">Uncharacterized protein</fullName>
    </submittedName>
</protein>
<keyword evidence="1" id="KW-0812">Transmembrane</keyword>
<evidence type="ECO:0000313" key="2">
    <source>
        <dbReference type="EMBL" id="THU52583.1"/>
    </source>
</evidence>
<sequence>MMRSLLAELRRSVPTLVSMAPLRNATGPGDEEIAVAVDGDDSPTAKKPLRAELRIPLFVIFSVGLLCIFLTVPEAEHDTILRLTRHLSVLKVALLVRDLYDLETLILAWAGDWFMCHRCEC</sequence>
<proteinExistence type="predicted"/>
<dbReference type="Proteomes" id="UP000317650">
    <property type="component" value="Chromosome 10"/>
</dbReference>